<keyword evidence="2" id="KW-0732">Signal</keyword>
<dbReference type="InterPro" id="IPR004193">
    <property type="entry name" value="Glyco_hydro_13_N"/>
</dbReference>
<evidence type="ECO:0000256" key="3">
    <source>
        <dbReference type="ARBA" id="ARBA00022801"/>
    </source>
</evidence>
<dbReference type="InterPro" id="IPR013783">
    <property type="entry name" value="Ig-like_fold"/>
</dbReference>
<dbReference type="Gene3D" id="2.60.40.1110">
    <property type="match status" value="1"/>
</dbReference>
<dbReference type="Gene3D" id="2.60.40.1080">
    <property type="match status" value="1"/>
</dbReference>
<keyword evidence="3 11" id="KW-0378">Hydrolase</keyword>
<evidence type="ECO:0000256" key="5">
    <source>
        <dbReference type="ARBA" id="ARBA00023295"/>
    </source>
</evidence>
<evidence type="ECO:0000256" key="7">
    <source>
        <dbReference type="ARBA" id="ARBA00024062"/>
    </source>
</evidence>
<dbReference type="Pfam" id="PF21653">
    <property type="entry name" value="pulA_all-beta"/>
    <property type="match status" value="1"/>
</dbReference>
<proteinExistence type="inferred from homology"/>
<comment type="similarity">
    <text evidence="1">Belongs to the glycosyl hydrolase 13 family.</text>
</comment>
<dbReference type="InterPro" id="IPR006047">
    <property type="entry name" value="GH13_cat_dom"/>
</dbReference>
<dbReference type="Gene3D" id="3.20.20.80">
    <property type="entry name" value="Glycosidases"/>
    <property type="match status" value="1"/>
</dbReference>
<reference evidence="11" key="1">
    <citation type="submission" date="2023-02" db="EMBL/GenBank/DDBJ databases">
        <title>Pathogen: clinical or host-associated sample.</title>
        <authorList>
            <person name="Hergert J."/>
            <person name="Casey R."/>
            <person name="Wagner J."/>
            <person name="Young E.L."/>
            <person name="Oakeson K.F."/>
        </authorList>
    </citation>
    <scope>NUCLEOTIDE SEQUENCE</scope>
    <source>
        <strain evidence="11">2022CK-00830</strain>
    </source>
</reference>
<keyword evidence="5 11" id="KW-0326">Glycosidase</keyword>
<evidence type="ECO:0000256" key="6">
    <source>
        <dbReference type="ARBA" id="ARBA00023965"/>
    </source>
</evidence>
<evidence type="ECO:0000256" key="1">
    <source>
        <dbReference type="ARBA" id="ARBA00008061"/>
    </source>
</evidence>
<dbReference type="Pfam" id="PF03714">
    <property type="entry name" value="PUD"/>
    <property type="match status" value="1"/>
</dbReference>
<organism evidence="11 12">
    <name type="scientific">Paenibacillus urinalis</name>
    <dbReference type="NCBI Taxonomy" id="521520"/>
    <lineage>
        <taxon>Bacteria</taxon>
        <taxon>Bacillati</taxon>
        <taxon>Bacillota</taxon>
        <taxon>Bacilli</taxon>
        <taxon>Bacillales</taxon>
        <taxon>Paenibacillaceae</taxon>
        <taxon>Paenibacillus</taxon>
    </lineage>
</organism>
<dbReference type="RefSeq" id="WP_274358991.1">
    <property type="nucleotide sequence ID" value="NZ_CP118101.1"/>
</dbReference>
<dbReference type="InterPro" id="IPR013784">
    <property type="entry name" value="Carb-bd-like_fold"/>
</dbReference>
<dbReference type="Pfam" id="PF00128">
    <property type="entry name" value="Alpha-amylase"/>
    <property type="match status" value="2"/>
</dbReference>
<evidence type="ECO:0000259" key="10">
    <source>
        <dbReference type="SMART" id="SM00642"/>
    </source>
</evidence>
<dbReference type="CDD" id="cd10315">
    <property type="entry name" value="CBM41_pullulanase"/>
    <property type="match status" value="1"/>
</dbReference>
<dbReference type="Gene3D" id="2.60.40.1180">
    <property type="entry name" value="Golgi alpha-mannosidase II"/>
    <property type="match status" value="1"/>
</dbReference>
<dbReference type="Proteomes" id="UP001220962">
    <property type="component" value="Chromosome"/>
</dbReference>
<dbReference type="CDD" id="cd02860">
    <property type="entry name" value="E_set_Pullulanase"/>
    <property type="match status" value="1"/>
</dbReference>
<dbReference type="EMBL" id="CP118101">
    <property type="protein sequence ID" value="WDH81708.1"/>
    <property type="molecule type" value="Genomic_DNA"/>
</dbReference>
<dbReference type="InterPro" id="IPR049117">
    <property type="entry name" value="pulA_all-beta"/>
</dbReference>
<comment type="catalytic activity">
    <reaction evidence="6">
        <text>Hydrolysis of (1-&gt;6)-alpha-D-glucosidic linkages in pullulan, amylopectin and glycogen, and in the alpha- and beta-limit dextrins of amylopectin and glycogen.</text>
        <dbReference type="EC" id="3.2.1.41"/>
    </reaction>
</comment>
<evidence type="ECO:0000313" key="11">
    <source>
        <dbReference type="EMBL" id="WDH81708.1"/>
    </source>
</evidence>
<dbReference type="SMART" id="SM00642">
    <property type="entry name" value="Aamy"/>
    <property type="match status" value="1"/>
</dbReference>
<dbReference type="SUPFAM" id="SSF49452">
    <property type="entry name" value="Starch-binding domain-like"/>
    <property type="match status" value="1"/>
</dbReference>
<accession>A0AAX3MVS2</accession>
<dbReference type="InterPro" id="IPR017853">
    <property type="entry name" value="GH"/>
</dbReference>
<dbReference type="InterPro" id="IPR013780">
    <property type="entry name" value="Glyco_hydro_b"/>
</dbReference>
<dbReference type="SUPFAM" id="SSF51445">
    <property type="entry name" value="(Trans)glycosidases"/>
    <property type="match status" value="1"/>
</dbReference>
<dbReference type="InterPro" id="IPR005323">
    <property type="entry name" value="CBM41_pullulanase"/>
</dbReference>
<dbReference type="SUPFAM" id="SSF81296">
    <property type="entry name" value="E set domains"/>
    <property type="match status" value="1"/>
</dbReference>
<dbReference type="NCBIfam" id="TIGR02104">
    <property type="entry name" value="pulA_typeI"/>
    <property type="match status" value="1"/>
</dbReference>
<feature type="domain" description="Glycosyl hydrolase family 13 catalytic" evidence="10">
    <location>
        <begin position="161"/>
        <end position="574"/>
    </location>
</feature>
<dbReference type="CDD" id="cd11341">
    <property type="entry name" value="AmyAc_Pullulanase_LD-like"/>
    <property type="match status" value="1"/>
</dbReference>
<protein>
    <recommendedName>
        <fullName evidence="7">pullulanase</fullName>
        <ecNumber evidence="7">3.2.1.41</ecNumber>
    </recommendedName>
    <alternativeName>
        <fullName evidence="8">Alpha-dextrin endo-1,6-alpha-glucosidase</fullName>
    </alternativeName>
    <alternativeName>
        <fullName evidence="9">Pullulan 6-glucanohydrolase</fullName>
    </alternativeName>
</protein>
<name>A0AAX3MVS2_9BACL</name>
<dbReference type="PANTHER" id="PTHR43002">
    <property type="entry name" value="GLYCOGEN DEBRANCHING ENZYME"/>
    <property type="match status" value="1"/>
</dbReference>
<dbReference type="GO" id="GO:0030246">
    <property type="term" value="F:carbohydrate binding"/>
    <property type="evidence" value="ECO:0007669"/>
    <property type="project" value="InterPro"/>
</dbReference>
<evidence type="ECO:0000256" key="8">
    <source>
        <dbReference type="ARBA" id="ARBA00029618"/>
    </source>
</evidence>
<dbReference type="Gene3D" id="2.60.40.10">
    <property type="entry name" value="Immunoglobulins"/>
    <property type="match status" value="1"/>
</dbReference>
<sequence length="963" mass="108285">MQDLNNVYYDKHDLGLIYTRESSAFKIWAPTACKVEVVLYEDAGQYDANGLVMNHEDGTAYVMNQMQAGTWGLTLQGDWEGKFYMYKVSFSDGQVHYAVDPYAKAVAAGGARTAIIDMSKTDPDDWEDDVRPPLIKSTDSIIYELHVRDFSMDEESPFQKKGLYSAFSEEGLTDREGHRIGIDHLKELGVTHVHLLPVFDFKTVNELTVHDAEAADNKYNWGYDPQNFNVPEGSYSSDPSNPHTRIREFKEMIRALHRCGIRVIMDVVYNHTYGVDDGPFDGIVPGYYYRRNGHGFLSNGSGVGNELATERPMVRKYIKDSVRYWTEEYHIDGFRFDLMGLIDTQTMTEITEMLRQELDSSILVYGEPWTGGDSPLPDKTLKGAQRGKGFAVFNDHYRAAVKGDSDGSGSGFATGWWGVEGAVLAGVQGAIHDFAYSPAETINYVTAHDNLNLWDKIVTSQGIRDLLAFPEWRDGRPTSGISAAEAVKHADPYRHVDPMNLLDNDTVRRSLLANGVILTSQGIPFIHAGDELLRSKYGDHNSYRSGDAVNALRWSNKARFRAVFDYYKGLIALRKQHAAFRLEHRDQVEQYLKVLECGNGVLAYMLEGYRAGDAWNRIIVIYNGKEQDEIVAVPQDTSWNIVVSDRAAGEKVQAQVTSQVVVPRLSMMVLYDRMSGIEVPVLSSIEIMTKRRAVAAGEHFQFEAVYRDQHGKRMDGMTAVWRSSDDRVIRVRQTGKASSLMNGHCFITAAHGEISGTVQMWVDDLYPARIEFAVDKSIYATQTYRPHVTVWNQYEEVMAGAPYTLEKTTPRVIALDNGKVKAIRPGTAVVAATAGEVRAEHHFQVQPYYVRTVEIEYSRPDGHYEGWNVWVWGTGIHDGKIPLHAEGGHSVKARIRVAPGIKRIGYIIRLNEWEKREGDRDYFIDIPPSPANERIKVHVHSGTREVVVAVGGQKIRLHGLSSA</sequence>
<evidence type="ECO:0000256" key="4">
    <source>
        <dbReference type="ARBA" id="ARBA00022837"/>
    </source>
</evidence>
<dbReference type="AlphaFoldDB" id="A0AAX3MVS2"/>
<dbReference type="Pfam" id="PF02922">
    <property type="entry name" value="CBM_48"/>
    <property type="match status" value="1"/>
</dbReference>
<evidence type="ECO:0000256" key="2">
    <source>
        <dbReference type="ARBA" id="ARBA00022729"/>
    </source>
</evidence>
<dbReference type="GO" id="GO:0051060">
    <property type="term" value="F:pullulanase activity"/>
    <property type="evidence" value="ECO:0007669"/>
    <property type="project" value="UniProtKB-EC"/>
</dbReference>
<keyword evidence="4" id="KW-0106">Calcium</keyword>
<dbReference type="InterPro" id="IPR011840">
    <property type="entry name" value="PulA_typeI"/>
</dbReference>
<dbReference type="EC" id="3.2.1.41" evidence="7"/>
<dbReference type="GO" id="GO:0005975">
    <property type="term" value="P:carbohydrate metabolic process"/>
    <property type="evidence" value="ECO:0007669"/>
    <property type="project" value="InterPro"/>
</dbReference>
<evidence type="ECO:0000313" key="12">
    <source>
        <dbReference type="Proteomes" id="UP001220962"/>
    </source>
</evidence>
<gene>
    <name evidence="11" type="primary">pulA</name>
    <name evidence="11" type="ORF">PUW23_19655</name>
</gene>
<evidence type="ECO:0000256" key="9">
    <source>
        <dbReference type="ARBA" id="ARBA00031076"/>
    </source>
</evidence>
<dbReference type="InterPro" id="IPR014756">
    <property type="entry name" value="Ig_E-set"/>
</dbReference>